<dbReference type="InterPro" id="IPR054571">
    <property type="entry name" value="NA-iREase3_dom"/>
</dbReference>
<dbReference type="InterPro" id="IPR036322">
    <property type="entry name" value="WD40_repeat_dom_sf"/>
</dbReference>
<dbReference type="InterPro" id="IPR001680">
    <property type="entry name" value="WD40_rpt"/>
</dbReference>
<dbReference type="SMART" id="SM00382">
    <property type="entry name" value="AAA"/>
    <property type="match status" value="1"/>
</dbReference>
<dbReference type="SUPFAM" id="SSF50978">
    <property type="entry name" value="WD40 repeat-like"/>
    <property type="match status" value="1"/>
</dbReference>
<dbReference type="InterPro" id="IPR003593">
    <property type="entry name" value="AAA+_ATPase"/>
</dbReference>
<dbReference type="Pfam" id="PF00400">
    <property type="entry name" value="WD40"/>
    <property type="match status" value="8"/>
</dbReference>
<dbReference type="PROSITE" id="PS00678">
    <property type="entry name" value="WD_REPEATS_1"/>
    <property type="match status" value="2"/>
</dbReference>
<dbReference type="EMBL" id="JAENHP010000029">
    <property type="protein sequence ID" value="MBM2622843.1"/>
    <property type="molecule type" value="Genomic_DNA"/>
</dbReference>
<dbReference type="CDD" id="cd00200">
    <property type="entry name" value="WD40"/>
    <property type="match status" value="2"/>
</dbReference>
<proteinExistence type="predicted"/>
<comment type="caution">
    <text evidence="6">The sequence shown here is derived from an EMBL/GenBank/DDBJ whole genome shotgun (WGS) entry which is preliminary data.</text>
</comment>
<evidence type="ECO:0000256" key="3">
    <source>
        <dbReference type="PROSITE-ProRule" id="PRU00221"/>
    </source>
</evidence>
<keyword evidence="1 3" id="KW-0853">WD repeat</keyword>
<dbReference type="InterPro" id="IPR011047">
    <property type="entry name" value="Quinoprotein_ADH-like_sf"/>
</dbReference>
<evidence type="ECO:0000313" key="7">
    <source>
        <dbReference type="Proteomes" id="UP000632138"/>
    </source>
</evidence>
<dbReference type="RefSeq" id="WP_203383196.1">
    <property type="nucleotide sequence ID" value="NZ_JAENHP010000029.1"/>
</dbReference>
<feature type="domain" description="AAA+ ATPase" evidence="5">
    <location>
        <begin position="684"/>
        <end position="812"/>
    </location>
</feature>
<dbReference type="InterPro" id="IPR019775">
    <property type="entry name" value="WD40_repeat_CS"/>
</dbReference>
<dbReference type="SMART" id="SM00320">
    <property type="entry name" value="WD40"/>
    <property type="match status" value="14"/>
</dbReference>
<dbReference type="Pfam" id="PF22739">
    <property type="entry name" value="NA-iREase3"/>
    <property type="match status" value="1"/>
</dbReference>
<dbReference type="PANTHER" id="PTHR19879:SF9">
    <property type="entry name" value="TRANSCRIPTION INITIATION FACTOR TFIID SUBUNIT 5"/>
    <property type="match status" value="1"/>
</dbReference>
<dbReference type="Proteomes" id="UP000632138">
    <property type="component" value="Unassembled WGS sequence"/>
</dbReference>
<dbReference type="PROSITE" id="PS50294">
    <property type="entry name" value="WD_REPEATS_REGION"/>
    <property type="match status" value="5"/>
</dbReference>
<reference evidence="6 7" key="1">
    <citation type="submission" date="2021-01" db="EMBL/GenBank/DDBJ databases">
        <title>Actinoplanes sp. nov. LDG1-06 isolated from lichen.</title>
        <authorList>
            <person name="Saeng-In P."/>
            <person name="Phongsopitanun W."/>
            <person name="Kanchanasin P."/>
            <person name="Yuki M."/>
            <person name="Kudo T."/>
            <person name="Ohkuma M."/>
            <person name="Tanasupawat S."/>
        </authorList>
    </citation>
    <scope>NUCLEOTIDE SEQUENCE [LARGE SCALE GENOMIC DNA]</scope>
    <source>
        <strain evidence="6 7">LDG1-06</strain>
    </source>
</reference>
<feature type="repeat" description="WD" evidence="3">
    <location>
        <begin position="1026"/>
        <end position="1067"/>
    </location>
</feature>
<evidence type="ECO:0000259" key="5">
    <source>
        <dbReference type="SMART" id="SM00382"/>
    </source>
</evidence>
<evidence type="ECO:0000256" key="1">
    <source>
        <dbReference type="ARBA" id="ARBA00022574"/>
    </source>
</evidence>
<dbReference type="PROSITE" id="PS50082">
    <property type="entry name" value="WD_REPEATS_2"/>
    <property type="match status" value="6"/>
</dbReference>
<dbReference type="Gene3D" id="3.60.21.10">
    <property type="match status" value="1"/>
</dbReference>
<feature type="region of interest" description="Disordered" evidence="4">
    <location>
        <begin position="872"/>
        <end position="893"/>
    </location>
</feature>
<feature type="repeat" description="WD" evidence="3">
    <location>
        <begin position="942"/>
        <end position="978"/>
    </location>
</feature>
<name>A0ABS2ASL1_9ACTN</name>
<dbReference type="SUPFAM" id="SSF56300">
    <property type="entry name" value="Metallo-dependent phosphatases"/>
    <property type="match status" value="1"/>
</dbReference>
<dbReference type="Gene3D" id="3.40.50.300">
    <property type="entry name" value="P-loop containing nucleotide triphosphate hydrolases"/>
    <property type="match status" value="1"/>
</dbReference>
<feature type="repeat" description="WD" evidence="3">
    <location>
        <begin position="1467"/>
        <end position="1508"/>
    </location>
</feature>
<feature type="repeat" description="WD" evidence="3">
    <location>
        <begin position="1291"/>
        <end position="1332"/>
    </location>
</feature>
<organism evidence="6 7">
    <name type="scientific">Paractinoplanes ovalisporus</name>
    <dbReference type="NCBI Taxonomy" id="2810368"/>
    <lineage>
        <taxon>Bacteria</taxon>
        <taxon>Bacillati</taxon>
        <taxon>Actinomycetota</taxon>
        <taxon>Actinomycetes</taxon>
        <taxon>Micromonosporales</taxon>
        <taxon>Micromonosporaceae</taxon>
        <taxon>Paractinoplanes</taxon>
    </lineage>
</organism>
<evidence type="ECO:0000313" key="6">
    <source>
        <dbReference type="EMBL" id="MBM2622843.1"/>
    </source>
</evidence>
<protein>
    <recommendedName>
        <fullName evidence="5">AAA+ ATPase domain-containing protein</fullName>
    </recommendedName>
</protein>
<keyword evidence="7" id="KW-1185">Reference proteome</keyword>
<evidence type="ECO:0000256" key="4">
    <source>
        <dbReference type="SAM" id="MobiDB-lite"/>
    </source>
</evidence>
<feature type="repeat" description="WD" evidence="3">
    <location>
        <begin position="1425"/>
        <end position="1466"/>
    </location>
</feature>
<dbReference type="InterPro" id="IPR027417">
    <property type="entry name" value="P-loop_NTPase"/>
</dbReference>
<dbReference type="CDD" id="cd01120">
    <property type="entry name" value="RecA-like_superfamily"/>
    <property type="match status" value="1"/>
</dbReference>
<keyword evidence="2" id="KW-0677">Repeat</keyword>
<dbReference type="SUPFAM" id="SSF52540">
    <property type="entry name" value="P-loop containing nucleoside triphosphate hydrolases"/>
    <property type="match status" value="1"/>
</dbReference>
<gene>
    <name evidence="6" type="ORF">JIG36_45815</name>
</gene>
<dbReference type="SUPFAM" id="SSF50998">
    <property type="entry name" value="Quinoprotein alcohol dehydrogenase-like"/>
    <property type="match status" value="2"/>
</dbReference>
<evidence type="ECO:0000256" key="2">
    <source>
        <dbReference type="ARBA" id="ARBA00022737"/>
    </source>
</evidence>
<sequence>MTTAFPDNLPARYTVSFPGAGDRSAGLGVVVGPRHVITSTTVVNRALARPPSESERPATDLVISFPRLAEARPEAPSRTVRVVRWAPSAGGAGFGLAGLELIDGDLPAEAAPQPLAPSGLLPGDAQVFGYSSEPGAESGVLVDLSVVERVADGRIQVIWRSAGGHRLGAGFGGSPAYDPATGAMVGLLVPPGSDRDDRLAYLVSIEEIRRFWPEAFASAPAPGTIALLHLSDLRLGGREEASGADRRLPTEIGKQVELSGISPDLIVVSGDLTVAGDKWALGSAAIWLRTLARSLHVSPRNIVVVPGERDVSARLRELVHEQSRFLEPTAGADLWRPFAVAVDQLDPQAGRLGFTAERPWTVFTFPDLRVVVAGFNSTIRLSRHDGDERGLLTRPQIEDLADRLRPYRDEGWLRLGVVHHNPARADQAEQSLEDAHELGQVFDDELISVILHGHATGASITRMEPGPLLLGAGGHDRRWQLVTIGPGRLHRRGWRWSSDEESWAAEAARTVHHDFGLRPAPVRDPDTAAFRRRVRLATRLRYLHARLEEGEAEGDIVVETADFPVRRVTVRPAPSATLVSTVDDLAERVRAVAPGSGAVIVHRDAVVAPEVTARARQLNVDLMSLAEFQRLTDLSPVVRRQAERLAGDSTRYVRQPARLTGPAGRSARVEDLADEIVDLLVNDRPSVVAARGEDGSGRSTLLRRLARQLPESGAPLLLALDDAGESESVDRLLQRYLFEHGLTDLRLDRIRYMIGEGRVVLLVDGWDEAADEIRDGLLRLLTDQSRVVVAVGEADDIALPEAGLHTAELLPFDADRIDEFLSARFAGTAGTWAAMLEENEQLLSLAGNPRSLAQLADTGESAVRSLARTGAFTSPAEAGPEAPPEDAEEAPGARPGTIEAVVGGMVHCLAFGPGDRLLAAGRGDVVEIVDLTGRSPSTIRCLTGHSSTVRGVIFLGAGELVSAAEDGTIRVWNVGTGESKVWNVHLQPVTGLAWSRPADAILTGSMDHTAEIRRTDGEPHGSYRPLRHGLGDINAVAAAPDRPVVVTAATDRVAIVWDLTTGREIFRLEHGDSVTAVAFSHDGTLIATVANDGDAVLWNATDGRRVGSLPVGGALTCVAFSPDDALVAVGTRDGTVWLCMAGTRDLRAKLTDHADEVTAIAFPAESPHVVATGSKDGTVRFRRWIEPEPASPARIPEWSGSTLASSTYWASGLVFDPRPDGLRLAASTWDGAVVIWNLEDGAVEKVLGGGTGALNGVARSPDGTLICAGQLLDPPVAYVWDLATGTSRRPLTGHADGVTDVAFAPDGRWIATVSEDRSFAVWDAAEGSLRYRKVLGREAVAGLSFRPLSGAFPETVLAVGHGQVVRMWDPATGESAGDMTLPHKKVLNATAFLHSGTGLVTASGGRSATAGIWDLTAPGEPPIDLAGHKGRVNCVAVHPDDLTVATGSSDNVVRIFETRNGNPVLKLEGHVGGVTAVIFSPDGELLATAARDNTVRLWSTSTGRPLAVLHVLRDGSSVAIRGDGSAYRVSGRPGADIWWASGLRRHRLTEISEPRPMADGEKLFDRPGR</sequence>
<dbReference type="InterPro" id="IPR015943">
    <property type="entry name" value="WD40/YVTN_repeat-like_dom_sf"/>
</dbReference>
<accession>A0ABS2ASL1</accession>
<feature type="repeat" description="WD" evidence="3">
    <location>
        <begin position="1067"/>
        <end position="1108"/>
    </location>
</feature>
<dbReference type="InterPro" id="IPR029052">
    <property type="entry name" value="Metallo-depent_PP-like"/>
</dbReference>
<dbReference type="PANTHER" id="PTHR19879">
    <property type="entry name" value="TRANSCRIPTION INITIATION FACTOR TFIID"/>
    <property type="match status" value="1"/>
</dbReference>
<dbReference type="Gene3D" id="2.130.10.10">
    <property type="entry name" value="YVTN repeat-like/Quinoprotein amine dehydrogenase"/>
    <property type="match status" value="4"/>
</dbReference>